<evidence type="ECO:0000313" key="1">
    <source>
        <dbReference type="EMBL" id="DAE32773.1"/>
    </source>
</evidence>
<proteinExistence type="predicted"/>
<reference evidence="1" key="1">
    <citation type="journal article" date="2021" name="Proc. Natl. Acad. Sci. U.S.A.">
        <title>A Catalog of Tens of Thousands of Viruses from Human Metagenomes Reveals Hidden Associations with Chronic Diseases.</title>
        <authorList>
            <person name="Tisza M.J."/>
            <person name="Buck C.B."/>
        </authorList>
    </citation>
    <scope>NUCLEOTIDE SEQUENCE</scope>
    <source>
        <strain evidence="1">CtFlR8</strain>
    </source>
</reference>
<organism evidence="1">
    <name type="scientific">virus sp. ctFlR8</name>
    <dbReference type="NCBI Taxonomy" id="2825811"/>
    <lineage>
        <taxon>Viruses</taxon>
    </lineage>
</organism>
<protein>
    <submittedName>
        <fullName evidence="1">Uncharacterized protein</fullName>
    </submittedName>
</protein>
<accession>A0A8S5RNV1</accession>
<dbReference type="EMBL" id="BK059128">
    <property type="protein sequence ID" value="DAE32773.1"/>
    <property type="molecule type" value="Genomic_DNA"/>
</dbReference>
<sequence>MPKRYDNPQEILKIMRKTELLKQSAERSPFTGILTLFCYTLWKDYKYSQTRLSDFCGKFTEYNEKYENEPYTELQSRLNDFADWTIEYKEFTEADYPHYKSVVAQNCIREQVRCNNLINELSTRYILYGMVILMEDGFGKKKLTNFKDKFSDHMDKAGDKCNGKDFMDLWRELVENTGIYIEKPIFD</sequence>
<name>A0A8S5RNV1_9VIRU</name>